<protein>
    <recommendedName>
        <fullName evidence="4">Enoyl-CoA hydratase</fullName>
    </recommendedName>
</protein>
<accession>A0AAD1HBP7</accession>
<dbReference type="KEGG" id="mmor:MMOR_19490"/>
<proteinExistence type="inferred from homology"/>
<dbReference type="RefSeq" id="WP_110810522.1">
    <property type="nucleotide sequence ID" value="NZ_AP022560.1"/>
</dbReference>
<dbReference type="PANTHER" id="PTHR43802">
    <property type="entry name" value="ENOYL-COA HYDRATASE"/>
    <property type="match status" value="1"/>
</dbReference>
<dbReference type="AlphaFoldDB" id="A0AAD1HBP7"/>
<comment type="similarity">
    <text evidence="1">Belongs to the enoyl-CoA hydratase/isomerase family.</text>
</comment>
<dbReference type="InterPro" id="IPR001753">
    <property type="entry name" value="Enoyl-CoA_hydra/iso"/>
</dbReference>
<dbReference type="CDD" id="cd06558">
    <property type="entry name" value="crotonase-like"/>
    <property type="match status" value="1"/>
</dbReference>
<dbReference type="Pfam" id="PF00378">
    <property type="entry name" value="ECH_1"/>
    <property type="match status" value="1"/>
</dbReference>
<name>A0AAD1HBP7_9MYCO</name>
<gene>
    <name evidence="2" type="ORF">MMOR_19490</name>
</gene>
<evidence type="ECO:0000256" key="1">
    <source>
        <dbReference type="ARBA" id="ARBA00005254"/>
    </source>
</evidence>
<dbReference type="GO" id="GO:0003824">
    <property type="term" value="F:catalytic activity"/>
    <property type="evidence" value="ECO:0007669"/>
    <property type="project" value="UniProtKB-ARBA"/>
</dbReference>
<dbReference type="SUPFAM" id="SSF52096">
    <property type="entry name" value="ClpP/crotonase"/>
    <property type="match status" value="1"/>
</dbReference>
<sequence>MGTDEQAAGASFEVDEDWVRYEVIEPHIAQITINRPDRRNAILSPDMHRLFKERLDRAEDDDDIKVVILAAEGKDFSSGDDVRRLPVEQAGLTKSKKLPQTARMGNARRLHRHLTNWLEFPKTVIAACQGATLGAGMNLALAADILVVSEDMYMARPQARIGFAGFSTAMPLALLKLGPNRGYEAMITGRKVAAAELREWGVASSVVPAAGLHDEALRYARAIAHHSADGLMVGKHALIAFWHAVGMAQFGDWVPMAHSVFSNLSWRDDEFNFMKERSARGGREALAELERRYSEWGFE</sequence>
<organism evidence="2 3">
    <name type="scientific">Mycolicibacterium moriokaense</name>
    <dbReference type="NCBI Taxonomy" id="39691"/>
    <lineage>
        <taxon>Bacteria</taxon>
        <taxon>Bacillati</taxon>
        <taxon>Actinomycetota</taxon>
        <taxon>Actinomycetes</taxon>
        <taxon>Mycobacteriales</taxon>
        <taxon>Mycobacteriaceae</taxon>
        <taxon>Mycolicibacterium</taxon>
    </lineage>
</organism>
<dbReference type="InterPro" id="IPR029045">
    <property type="entry name" value="ClpP/crotonase-like_dom_sf"/>
</dbReference>
<dbReference type="Proteomes" id="UP000466681">
    <property type="component" value="Chromosome"/>
</dbReference>
<dbReference type="Gene3D" id="3.90.226.10">
    <property type="entry name" value="2-enoyl-CoA Hydratase, Chain A, domain 1"/>
    <property type="match status" value="1"/>
</dbReference>
<evidence type="ECO:0000313" key="2">
    <source>
        <dbReference type="EMBL" id="BBX01013.1"/>
    </source>
</evidence>
<dbReference type="EMBL" id="AP022560">
    <property type="protein sequence ID" value="BBX01013.1"/>
    <property type="molecule type" value="Genomic_DNA"/>
</dbReference>
<reference evidence="2 3" key="1">
    <citation type="journal article" date="2019" name="Emerg. Microbes Infect.">
        <title>Comprehensive subspecies identification of 175 nontuberculous mycobacteria species based on 7547 genomic profiles.</title>
        <authorList>
            <person name="Matsumoto Y."/>
            <person name="Kinjo T."/>
            <person name="Motooka D."/>
            <person name="Nabeya D."/>
            <person name="Jung N."/>
            <person name="Uechi K."/>
            <person name="Horii T."/>
            <person name="Iida T."/>
            <person name="Fujita J."/>
            <person name="Nakamura S."/>
        </authorList>
    </citation>
    <scope>NUCLEOTIDE SEQUENCE [LARGE SCALE GENOMIC DNA]</scope>
    <source>
        <strain evidence="2 3">JCM 6375</strain>
    </source>
</reference>
<evidence type="ECO:0000313" key="3">
    <source>
        <dbReference type="Proteomes" id="UP000466681"/>
    </source>
</evidence>
<evidence type="ECO:0008006" key="4">
    <source>
        <dbReference type="Google" id="ProtNLM"/>
    </source>
</evidence>
<keyword evidence="3" id="KW-1185">Reference proteome</keyword>
<dbReference type="PANTHER" id="PTHR43802:SF1">
    <property type="entry name" value="IP11341P-RELATED"/>
    <property type="match status" value="1"/>
</dbReference>